<dbReference type="InterPro" id="IPR045330">
    <property type="entry name" value="TRM3/TARBP1"/>
</dbReference>
<name>A0A061J1U8_TRYRA</name>
<evidence type="ECO:0000313" key="4">
    <source>
        <dbReference type="EMBL" id="ESL08295.1"/>
    </source>
</evidence>
<reference evidence="4 5" key="1">
    <citation type="submission" date="2013-07" db="EMBL/GenBank/DDBJ databases">
        <authorList>
            <person name="Stoco P.H."/>
            <person name="Wagner G."/>
            <person name="Gerber A."/>
            <person name="Zaha A."/>
            <person name="Thompson C."/>
            <person name="Bartholomeu D.C."/>
            <person name="Luckemeyer D.D."/>
            <person name="Bahia D."/>
            <person name="Loreto E."/>
            <person name="Prestes E.B."/>
            <person name="Lima F.M."/>
            <person name="Rodrigues-Luiz G."/>
            <person name="Vallejo G.A."/>
            <person name="Filho J.F."/>
            <person name="Monteiro K.M."/>
            <person name="Tyler K.M."/>
            <person name="de Almeida L.G."/>
            <person name="Ortiz M.F."/>
            <person name="Siervo M.A."/>
            <person name="de Moraes M.H."/>
            <person name="Cunha O.L."/>
            <person name="Mendonca-Neto R."/>
            <person name="Silva R."/>
            <person name="Teixeira S.M."/>
            <person name="Murta S.M."/>
            <person name="Sincero T.C."/>
            <person name="Mendes T.A."/>
            <person name="Urmenyi T.P."/>
            <person name="Silva V.G."/>
            <person name="da Rocha W.D."/>
            <person name="Andersson B."/>
            <person name="Romanha A.J."/>
            <person name="Steindel M."/>
            <person name="de Vasconcelos A.T."/>
            <person name="Grisard E.C."/>
        </authorList>
    </citation>
    <scope>NUCLEOTIDE SEQUENCE [LARGE SCALE GENOMIC DNA]</scope>
    <source>
        <strain evidence="4 5">SC58</strain>
    </source>
</reference>
<comment type="caution">
    <text evidence="4">The sequence shown here is derived from an EMBL/GenBank/DDBJ whole genome shotgun (WGS) entry which is preliminary data.</text>
</comment>
<organism evidence="4 5">
    <name type="scientific">Trypanosoma rangeli SC58</name>
    <dbReference type="NCBI Taxonomy" id="429131"/>
    <lineage>
        <taxon>Eukaryota</taxon>
        <taxon>Discoba</taxon>
        <taxon>Euglenozoa</taxon>
        <taxon>Kinetoplastea</taxon>
        <taxon>Metakinetoplastina</taxon>
        <taxon>Trypanosomatida</taxon>
        <taxon>Trypanosomatidae</taxon>
        <taxon>Trypanosoma</taxon>
        <taxon>Herpetosoma</taxon>
    </lineage>
</organism>
<keyword evidence="5" id="KW-1185">Reference proteome</keyword>
<dbReference type="InterPro" id="IPR029028">
    <property type="entry name" value="Alpha/beta_knot_MTases"/>
</dbReference>
<dbReference type="InterPro" id="IPR001537">
    <property type="entry name" value="SpoU_MeTrfase"/>
</dbReference>
<dbReference type="Gene3D" id="3.40.1280.10">
    <property type="match status" value="1"/>
</dbReference>
<keyword evidence="1" id="KW-0489">Methyltransferase</keyword>
<dbReference type="Proteomes" id="UP000031737">
    <property type="component" value="Unassembled WGS sequence"/>
</dbReference>
<dbReference type="PANTHER" id="PTHR12029">
    <property type="entry name" value="RNA METHYLTRANSFERASE"/>
    <property type="match status" value="1"/>
</dbReference>
<gene>
    <name evidence="4" type="ORF">TRSC58_04004</name>
</gene>
<dbReference type="GO" id="GO:0016423">
    <property type="term" value="F:tRNA (guanine) methyltransferase activity"/>
    <property type="evidence" value="ECO:0007669"/>
    <property type="project" value="InterPro"/>
</dbReference>
<dbReference type="VEuPathDB" id="TriTrypDB:TRSC58_04004"/>
<dbReference type="SUPFAM" id="SSF75217">
    <property type="entry name" value="alpha/beta knot"/>
    <property type="match status" value="1"/>
</dbReference>
<dbReference type="OrthoDB" id="241340at2759"/>
<proteinExistence type="predicted"/>
<protein>
    <recommendedName>
        <fullName evidence="3">tRNA/rRNA methyltransferase SpoU type domain-containing protein</fullName>
    </recommendedName>
</protein>
<dbReference type="CDD" id="cd18091">
    <property type="entry name" value="SpoU-like_TRM3-like"/>
    <property type="match status" value="1"/>
</dbReference>
<evidence type="ECO:0000259" key="3">
    <source>
        <dbReference type="Pfam" id="PF00588"/>
    </source>
</evidence>
<accession>A0A061J1U8</accession>
<evidence type="ECO:0000256" key="1">
    <source>
        <dbReference type="ARBA" id="ARBA00022603"/>
    </source>
</evidence>
<dbReference type="AlphaFoldDB" id="A0A061J1U8"/>
<dbReference type="GO" id="GO:0030488">
    <property type="term" value="P:tRNA methylation"/>
    <property type="evidence" value="ECO:0007669"/>
    <property type="project" value="InterPro"/>
</dbReference>
<dbReference type="PANTHER" id="PTHR12029:SF11">
    <property type="entry name" value="METHYLTRANSFERASE TARBP1-RELATED"/>
    <property type="match status" value="1"/>
</dbReference>
<dbReference type="EMBL" id="AUPL01004004">
    <property type="protein sequence ID" value="ESL08295.1"/>
    <property type="molecule type" value="Genomic_DNA"/>
</dbReference>
<dbReference type="InterPro" id="IPR029026">
    <property type="entry name" value="tRNA_m1G_MTases_N"/>
</dbReference>
<dbReference type="GO" id="GO:0003723">
    <property type="term" value="F:RNA binding"/>
    <property type="evidence" value="ECO:0007669"/>
    <property type="project" value="InterPro"/>
</dbReference>
<evidence type="ECO:0000256" key="2">
    <source>
        <dbReference type="ARBA" id="ARBA00022679"/>
    </source>
</evidence>
<sequence length="464" mass="52710">MTRLRSGIFWRRVLQVCLPLINMGSVRRLMELYALKILERQPALYTLLDAAMANYSLRPQVCGSYLLIMAQMILRQLRGEVASVDGLFETLLRRLFQQSTSHQHLLRIICHIGLYHIHATCAAQGVRFLPTEEVVFDYIARAPEHVKLRDKHAEQLFFNLAEACTPRQLFCIQRREGNNILTESVPAAAFERMRFLEHEFRCLIGALSPVEMLRVRRISDCIDSRRLLEPFKDFPYIPHTETHTTYCVDYTAESVALLMENGDVKNKGGVRNTNNNVGDGGEDIQRKVTPWWSSLVYNELHPRALKHNKRQPIIVISSLLQNPVNVAGLFRCGEIFTVEKVVVSDPVVFEHPHFVAAARSAELWLPWEAVPAKNLPPFLGSLRRNGYTLIGIEQTAGSVSMASYHFPERAVILLGAEGHGVPAELLPLLDVCVEIPQFGLIRSLNVHVTGALVMYEYTRQHLMN</sequence>
<feature type="domain" description="tRNA/rRNA methyltransferase SpoU type" evidence="3">
    <location>
        <begin position="313"/>
        <end position="455"/>
    </location>
</feature>
<dbReference type="Pfam" id="PF00588">
    <property type="entry name" value="SpoU_methylase"/>
    <property type="match status" value="1"/>
</dbReference>
<keyword evidence="2" id="KW-0808">Transferase</keyword>
<evidence type="ECO:0000313" key="5">
    <source>
        <dbReference type="Proteomes" id="UP000031737"/>
    </source>
</evidence>
<dbReference type="InterPro" id="IPR044748">
    <property type="entry name" value="Trm3/TARBP1_C"/>
</dbReference>